<sequence>MRRRSRLADRSKRSAYCSWVWD</sequence>
<evidence type="ECO:0000313" key="1">
    <source>
        <dbReference type="Proteomes" id="UP000887565"/>
    </source>
</evidence>
<dbReference type="AlphaFoldDB" id="A0A915KDV0"/>
<evidence type="ECO:0000313" key="2">
    <source>
        <dbReference type="WBParaSite" id="nRc.2.0.1.t36968-RA"/>
    </source>
</evidence>
<dbReference type="Proteomes" id="UP000887565">
    <property type="component" value="Unplaced"/>
</dbReference>
<dbReference type="WBParaSite" id="nRc.2.0.1.t36968-RA">
    <property type="protein sequence ID" value="nRc.2.0.1.t36968-RA"/>
    <property type="gene ID" value="nRc.2.0.1.g36968"/>
</dbReference>
<reference evidence="2" key="1">
    <citation type="submission" date="2022-11" db="UniProtKB">
        <authorList>
            <consortium name="WormBaseParasite"/>
        </authorList>
    </citation>
    <scope>IDENTIFICATION</scope>
</reference>
<accession>A0A915KDV0</accession>
<name>A0A915KDV0_ROMCU</name>
<organism evidence="1 2">
    <name type="scientific">Romanomermis culicivorax</name>
    <name type="common">Nematode worm</name>
    <dbReference type="NCBI Taxonomy" id="13658"/>
    <lineage>
        <taxon>Eukaryota</taxon>
        <taxon>Metazoa</taxon>
        <taxon>Ecdysozoa</taxon>
        <taxon>Nematoda</taxon>
        <taxon>Enoplea</taxon>
        <taxon>Dorylaimia</taxon>
        <taxon>Mermithida</taxon>
        <taxon>Mermithoidea</taxon>
        <taxon>Mermithidae</taxon>
        <taxon>Romanomermis</taxon>
    </lineage>
</organism>
<keyword evidence="1" id="KW-1185">Reference proteome</keyword>
<proteinExistence type="predicted"/>
<protein>
    <submittedName>
        <fullName evidence="2">Uncharacterized protein</fullName>
    </submittedName>
</protein>